<feature type="domain" description="KY-like immunoglobulin-like" evidence="2">
    <location>
        <begin position="482"/>
        <end position="577"/>
    </location>
</feature>
<name>A0A8W8HXK2_MAGGI</name>
<dbReference type="AlphaFoldDB" id="A0A8W8HXK2"/>
<evidence type="ECO:0000259" key="2">
    <source>
        <dbReference type="Pfam" id="PF23265"/>
    </source>
</evidence>
<dbReference type="InterPro" id="IPR053041">
    <property type="entry name" value="Transglut-like_Superfamily_Mod"/>
</dbReference>
<evidence type="ECO:0000256" key="1">
    <source>
        <dbReference type="SAM" id="MobiDB-lite"/>
    </source>
</evidence>
<reference evidence="3" key="1">
    <citation type="submission" date="2022-08" db="UniProtKB">
        <authorList>
            <consortium name="EnsemblMetazoa"/>
        </authorList>
    </citation>
    <scope>IDENTIFICATION</scope>
    <source>
        <strain evidence="3">05x7-T-G4-1.051#20</strain>
    </source>
</reference>
<protein>
    <recommendedName>
        <fullName evidence="2">KY-like immunoglobulin-like domain-containing protein</fullName>
    </recommendedName>
</protein>
<dbReference type="InterPro" id="IPR056564">
    <property type="entry name" value="Ig-like_KY"/>
</dbReference>
<keyword evidence="4" id="KW-1185">Reference proteome</keyword>
<dbReference type="OrthoDB" id="6159882at2759"/>
<accession>A0A8W8HXK2</accession>
<sequence length="700" mass="79377">MGCTNSNMPVVLSPSPPPPPSVAPHLVHVHVKEEPDDYFSGSDCIYIGTDQANETVKLENELEEYRGLAPQNTINVVENREKYAHFFDNWSPIPENLDEEGNDSGPSRPLSHQLTMNEIDTRAREAPSTCASSFENLKNYLLNGVAGHENEGKLTVRAIVIWLGEQNPDDFADRTPSRDTPEGFLSLLSKKQSLFVTFFTVLCREFGLKCVKVPGVSKAGDYQPGDGINDGSSDKDHRDTWATVFIDKRWEIVHPYWVCKSLVGFKAGGWIKLEDHGKSVLKKVKESVGVLRKAFKEYYIFPDPQEFVHRCHPDEDKWQLSKKPIDRKSFFQMPYLFPTFFGLGLKMVSNKSCLLKSTDGEVIIEIQAPIKNANTIDLWYELYLKDGKEEIGENIKGFLEAENIPKLVAMLRCGDVWRFKISLPIKGTIKLCCYGGPHKSTLSRIAEFRIDNHAPKKHFHILPFNPGRVGFGPGPAATEANLFTPSHSDGLVSIQPKTKLEITFTTIKRVFENKSIVALLHNNDQDSKDLERHVRVEMIRKTSMVVIQTEVPREGEYALTIYSCQKQESINVCNYLLSTVVSKPERANQKIARRRLHDALSQIKVGPIFDNTVEDFNKALEYCFKQKINKNDSDIVSTMAKVELLTLKNDARNAGLREHFNVTEKTLNKIQSSIYSPILTKEINTLKNQLQYLKKDEEEL</sequence>
<dbReference type="Proteomes" id="UP000005408">
    <property type="component" value="Unassembled WGS sequence"/>
</dbReference>
<proteinExistence type="predicted"/>
<evidence type="ECO:0000313" key="4">
    <source>
        <dbReference type="Proteomes" id="UP000005408"/>
    </source>
</evidence>
<dbReference type="PANTHER" id="PTHR47020">
    <property type="entry name" value="HILLARIN"/>
    <property type="match status" value="1"/>
</dbReference>
<evidence type="ECO:0000313" key="3">
    <source>
        <dbReference type="EnsemblMetazoa" id="G11560.1:cds"/>
    </source>
</evidence>
<dbReference type="Pfam" id="PF23265">
    <property type="entry name" value="Ig-like_KY"/>
    <property type="match status" value="2"/>
</dbReference>
<feature type="region of interest" description="Disordered" evidence="1">
    <location>
        <begin position="1"/>
        <end position="20"/>
    </location>
</feature>
<dbReference type="PANTHER" id="PTHR47020:SF1">
    <property type="entry name" value="HILLARIN"/>
    <property type="match status" value="1"/>
</dbReference>
<dbReference type="OMA" id="AGHENEG"/>
<feature type="domain" description="KY-like immunoglobulin-like" evidence="2">
    <location>
        <begin position="328"/>
        <end position="463"/>
    </location>
</feature>
<dbReference type="EnsemblMetazoa" id="G11560.1">
    <property type="protein sequence ID" value="G11560.1:cds"/>
    <property type="gene ID" value="G11560"/>
</dbReference>
<organism evidence="3 4">
    <name type="scientific">Magallana gigas</name>
    <name type="common">Pacific oyster</name>
    <name type="synonym">Crassostrea gigas</name>
    <dbReference type="NCBI Taxonomy" id="29159"/>
    <lineage>
        <taxon>Eukaryota</taxon>
        <taxon>Metazoa</taxon>
        <taxon>Spiralia</taxon>
        <taxon>Lophotrochozoa</taxon>
        <taxon>Mollusca</taxon>
        <taxon>Bivalvia</taxon>
        <taxon>Autobranchia</taxon>
        <taxon>Pteriomorphia</taxon>
        <taxon>Ostreida</taxon>
        <taxon>Ostreoidea</taxon>
        <taxon>Ostreidae</taxon>
        <taxon>Magallana</taxon>
    </lineage>
</organism>